<protein>
    <submittedName>
        <fullName evidence="1">Uncharacterized protein</fullName>
    </submittedName>
</protein>
<dbReference type="Proteomes" id="UP001320706">
    <property type="component" value="Unassembled WGS sequence"/>
</dbReference>
<evidence type="ECO:0000313" key="2">
    <source>
        <dbReference type="Proteomes" id="UP001320706"/>
    </source>
</evidence>
<comment type="caution">
    <text evidence="1">The sequence shown here is derived from an EMBL/GenBank/DDBJ whole genome shotgun (WGS) entry which is preliminary data.</text>
</comment>
<name>A0ACC3S8B2_9PEZI</name>
<gene>
    <name evidence="1" type="ORF">M8818_006238</name>
</gene>
<dbReference type="EMBL" id="JAMKPW020000038">
    <property type="protein sequence ID" value="KAK8200919.1"/>
    <property type="molecule type" value="Genomic_DNA"/>
</dbReference>
<sequence length="442" mass="48846">MDLGWLLGRARTSFHHAASTVSLPTVKGSKTTLDAICKSVTPTCNLNPLLFNGHLQTAWTVIKSAGPPIVYKRRIFHATDPNFAGTFAVDFVTDAAPSEPDNTLPPRTTYYTEDEFANIGSDDTKPMLISLHGLSGGSHEIYLRHVLAPLVAQDSPNGGWEALVVNSRGCAMSEITTGILYNARATWDMRQVVKWCREKFPNRPLYAIGYSLGANILTNYLGEEGESCELQAAVVCSNPWKLEVSSLALQRTWLGLNVYSKAMGSNMKKLIERHKDQVMKNGNIDLERVMKINYLHEFDREIQCPTWGYPTEGAYYRDASSADALLGVKIPLFAIHAQDDPIAVDEAVPYEEFKVNPYTVLCATSMGGHLSWFEIGGGRWFARPATAFLQKMASEVKSRKVDEKNVSSGLAAKASDASGFQSPFSFEPTRRKMRVPSTQTYG</sequence>
<reference evidence="1" key="1">
    <citation type="submission" date="2024-02" db="EMBL/GenBank/DDBJ databases">
        <title>Metagenome Assembled Genome of Zalaria obscura JY119.</title>
        <authorList>
            <person name="Vighnesh L."/>
            <person name="Jagadeeshwari U."/>
            <person name="Venkata Ramana C."/>
            <person name="Sasikala C."/>
        </authorList>
    </citation>
    <scope>NUCLEOTIDE SEQUENCE</scope>
    <source>
        <strain evidence="1">JY119</strain>
    </source>
</reference>
<organism evidence="1 2">
    <name type="scientific">Zalaria obscura</name>
    <dbReference type="NCBI Taxonomy" id="2024903"/>
    <lineage>
        <taxon>Eukaryota</taxon>
        <taxon>Fungi</taxon>
        <taxon>Dikarya</taxon>
        <taxon>Ascomycota</taxon>
        <taxon>Pezizomycotina</taxon>
        <taxon>Dothideomycetes</taxon>
        <taxon>Dothideomycetidae</taxon>
        <taxon>Dothideales</taxon>
        <taxon>Zalariaceae</taxon>
        <taxon>Zalaria</taxon>
    </lineage>
</organism>
<evidence type="ECO:0000313" key="1">
    <source>
        <dbReference type="EMBL" id="KAK8200919.1"/>
    </source>
</evidence>
<accession>A0ACC3S8B2</accession>
<keyword evidence="2" id="KW-1185">Reference proteome</keyword>
<proteinExistence type="predicted"/>